<evidence type="ECO:0000313" key="1">
    <source>
        <dbReference type="EMBL" id="MDT0306496.1"/>
    </source>
</evidence>
<dbReference type="InterPro" id="IPR019587">
    <property type="entry name" value="Polyketide_cyclase/dehydratase"/>
</dbReference>
<dbReference type="Gene3D" id="3.30.530.20">
    <property type="match status" value="1"/>
</dbReference>
<organism evidence="1 2">
    <name type="scientific">Streptomyces boetiae</name>
    <dbReference type="NCBI Taxonomy" id="3075541"/>
    <lineage>
        <taxon>Bacteria</taxon>
        <taxon>Bacillati</taxon>
        <taxon>Actinomycetota</taxon>
        <taxon>Actinomycetes</taxon>
        <taxon>Kitasatosporales</taxon>
        <taxon>Streptomycetaceae</taxon>
        <taxon>Streptomyces</taxon>
    </lineage>
</organism>
<keyword evidence="2" id="KW-1185">Reference proteome</keyword>
<protein>
    <submittedName>
        <fullName evidence="1">SRPBCC family protein</fullName>
    </submittedName>
</protein>
<reference evidence="2" key="1">
    <citation type="submission" date="2023-07" db="EMBL/GenBank/DDBJ databases">
        <title>30 novel species of actinomycetes from the DSMZ collection.</title>
        <authorList>
            <person name="Nouioui I."/>
        </authorList>
    </citation>
    <scope>NUCLEOTIDE SEQUENCE [LARGE SCALE GENOMIC DNA]</scope>
    <source>
        <strain evidence="2">DSM 44917</strain>
    </source>
</reference>
<accession>A0ABU2L4L0</accession>
<dbReference type="Proteomes" id="UP001183388">
    <property type="component" value="Unassembled WGS sequence"/>
</dbReference>
<proteinExistence type="predicted"/>
<dbReference type="Pfam" id="PF10604">
    <property type="entry name" value="Polyketide_cyc2"/>
    <property type="match status" value="1"/>
</dbReference>
<evidence type="ECO:0000313" key="2">
    <source>
        <dbReference type="Proteomes" id="UP001183388"/>
    </source>
</evidence>
<dbReference type="EMBL" id="JAVREN010000006">
    <property type="protein sequence ID" value="MDT0306496.1"/>
    <property type="molecule type" value="Genomic_DNA"/>
</dbReference>
<gene>
    <name evidence="1" type="ORF">RM780_05920</name>
</gene>
<sequence length="152" mass="16277">MSTAANPATSTDISRSVTVRASAERAFAVLADLAGWPAVLPHIGGSEVLYADGYQEEFTLRTSGGRVRGILYRRPPHELEFVALEPPRGLARMTGRFTLTEGEDGTTTVTAERGFAPARGGEAGSERLAEELGRRLTEDLESFRSAIENAGP</sequence>
<dbReference type="RefSeq" id="WP_311629425.1">
    <property type="nucleotide sequence ID" value="NZ_JAVREN010000006.1"/>
</dbReference>
<name>A0ABU2L4L0_9ACTN</name>
<comment type="caution">
    <text evidence="1">The sequence shown here is derived from an EMBL/GenBank/DDBJ whole genome shotgun (WGS) entry which is preliminary data.</text>
</comment>
<dbReference type="SUPFAM" id="SSF55961">
    <property type="entry name" value="Bet v1-like"/>
    <property type="match status" value="1"/>
</dbReference>
<dbReference type="InterPro" id="IPR023393">
    <property type="entry name" value="START-like_dom_sf"/>
</dbReference>